<keyword evidence="4" id="KW-0472">Membrane</keyword>
<dbReference type="GO" id="GO:0008654">
    <property type="term" value="P:phospholipid biosynthetic process"/>
    <property type="evidence" value="ECO:0007669"/>
    <property type="project" value="InterPro"/>
</dbReference>
<dbReference type="InterPro" id="IPR003817">
    <property type="entry name" value="PS_Dcarbxylase"/>
</dbReference>
<dbReference type="EMBL" id="CYGV01001878">
    <property type="protein sequence ID" value="CUA77761.1"/>
    <property type="molecule type" value="Genomic_DNA"/>
</dbReference>
<feature type="transmembrane region" description="Helical" evidence="4">
    <location>
        <begin position="331"/>
        <end position="351"/>
    </location>
</feature>
<dbReference type="Proteomes" id="UP000044841">
    <property type="component" value="Unassembled WGS sequence"/>
</dbReference>
<keyword evidence="4" id="KW-0812">Transmembrane</keyword>
<keyword evidence="1" id="KW-0210">Decarboxylase</keyword>
<dbReference type="Pfam" id="PF02666">
    <property type="entry name" value="PS_Dcarbxylase"/>
    <property type="match status" value="1"/>
</dbReference>
<protein>
    <submittedName>
        <fullName evidence="5">Phosphatidylserine decarboxylase</fullName>
    </submittedName>
</protein>
<evidence type="ECO:0000313" key="6">
    <source>
        <dbReference type="Proteomes" id="UP000044841"/>
    </source>
</evidence>
<sequence>MSGVSHIVGKVRNALHRSGSSSSDAPSPPSSPGPKQEGRERHAKLAQSLKATIENSGKPESADSNAVHNSAIAPATHASKHAWIRDMFSEQEFDSVRNYVMDRRTKEKKFEDMPIYARIGMHLLFNQSYLSQTLLGERRVDKLLRDQSVKQGQIYDREDPAIVQPHIQSFIETYEIDTSQLLQPDLNAYKTFNEFFARRIRPDARPIDSPDDPAIITSVADCRLTVWKNVATATKVWVKGKNFSVPELLGDAKLSEAKFGTNPSLGIFRLAPADYHRFHSPCAGAFGAPTSMGSKYYTVNPQAVNTELDVFTANRRDIRIIESDIPSVSGLVTPVGIVAIGALLVGSIGWTDKSEGYRAAKGDDIGWFQYGGSTVIIVFPGDRIKWDDDLVAASEQGVEVQVRAGERVGQAIGATSS</sequence>
<evidence type="ECO:0000256" key="3">
    <source>
        <dbReference type="SAM" id="MobiDB-lite"/>
    </source>
</evidence>
<feature type="region of interest" description="Disordered" evidence="3">
    <location>
        <begin position="1"/>
        <end position="47"/>
    </location>
</feature>
<evidence type="ECO:0000256" key="2">
    <source>
        <dbReference type="ARBA" id="ARBA00023239"/>
    </source>
</evidence>
<dbReference type="PANTHER" id="PTHR10067:SF17">
    <property type="entry name" value="PHOSPHATIDYLSERINE DECARBOXYLASE PROENZYME 2"/>
    <property type="match status" value="1"/>
</dbReference>
<dbReference type="GO" id="GO:0004609">
    <property type="term" value="F:phosphatidylserine decarboxylase activity"/>
    <property type="evidence" value="ECO:0007669"/>
    <property type="project" value="InterPro"/>
</dbReference>
<keyword evidence="4" id="KW-1133">Transmembrane helix</keyword>
<gene>
    <name evidence="5" type="ORF">RSOLAG22IIIB_06768</name>
</gene>
<keyword evidence="6" id="KW-1185">Reference proteome</keyword>
<dbReference type="AlphaFoldDB" id="A0A0K6GH24"/>
<evidence type="ECO:0000313" key="5">
    <source>
        <dbReference type="EMBL" id="CUA77761.1"/>
    </source>
</evidence>
<evidence type="ECO:0000256" key="4">
    <source>
        <dbReference type="SAM" id="Phobius"/>
    </source>
</evidence>
<accession>A0A0K6GH24</accession>
<reference evidence="5 6" key="1">
    <citation type="submission" date="2015-07" db="EMBL/GenBank/DDBJ databases">
        <authorList>
            <person name="Noorani M."/>
        </authorList>
    </citation>
    <scope>NUCLEOTIDE SEQUENCE [LARGE SCALE GENOMIC DNA]</scope>
    <source>
        <strain evidence="5">BBA 69670</strain>
    </source>
</reference>
<organism evidence="5 6">
    <name type="scientific">Rhizoctonia solani</name>
    <dbReference type="NCBI Taxonomy" id="456999"/>
    <lineage>
        <taxon>Eukaryota</taxon>
        <taxon>Fungi</taxon>
        <taxon>Dikarya</taxon>
        <taxon>Basidiomycota</taxon>
        <taxon>Agaricomycotina</taxon>
        <taxon>Agaricomycetes</taxon>
        <taxon>Cantharellales</taxon>
        <taxon>Ceratobasidiaceae</taxon>
        <taxon>Rhizoctonia</taxon>
    </lineage>
</organism>
<dbReference type="PANTHER" id="PTHR10067">
    <property type="entry name" value="PHOSPHATIDYLSERINE DECARBOXYLASE"/>
    <property type="match status" value="1"/>
</dbReference>
<name>A0A0K6GH24_9AGAM</name>
<proteinExistence type="predicted"/>
<keyword evidence="2" id="KW-0456">Lyase</keyword>
<evidence type="ECO:0000256" key="1">
    <source>
        <dbReference type="ARBA" id="ARBA00022793"/>
    </source>
</evidence>